<dbReference type="Pfam" id="PF07963">
    <property type="entry name" value="N_methyl"/>
    <property type="match status" value="1"/>
</dbReference>
<keyword evidence="2" id="KW-0472">Membrane</keyword>
<dbReference type="PROSITE" id="PS00409">
    <property type="entry name" value="PROKAR_NTER_METHYL"/>
    <property type="match status" value="1"/>
</dbReference>
<evidence type="ECO:0008006" key="5">
    <source>
        <dbReference type="Google" id="ProtNLM"/>
    </source>
</evidence>
<evidence type="ECO:0000256" key="2">
    <source>
        <dbReference type="SAM" id="Phobius"/>
    </source>
</evidence>
<name>W4L7E3_ENTF1</name>
<accession>W4L7E3</accession>
<comment type="caution">
    <text evidence="3">The sequence shown here is derived from an EMBL/GenBank/DDBJ whole genome shotgun (WGS) entry which is preliminary data.</text>
</comment>
<keyword evidence="2" id="KW-0812">Transmembrane</keyword>
<reference evidence="3 4" key="1">
    <citation type="journal article" date="2014" name="Nature">
        <title>An environmental bacterial taxon with a large and distinct metabolic repertoire.</title>
        <authorList>
            <person name="Wilson M.C."/>
            <person name="Mori T."/>
            <person name="Ruckert C."/>
            <person name="Uria A.R."/>
            <person name="Helf M.J."/>
            <person name="Takada K."/>
            <person name="Gernert C."/>
            <person name="Steffens U.A."/>
            <person name="Heycke N."/>
            <person name="Schmitt S."/>
            <person name="Rinke C."/>
            <person name="Helfrich E.J."/>
            <person name="Brachmann A.O."/>
            <person name="Gurgui C."/>
            <person name="Wakimoto T."/>
            <person name="Kracht M."/>
            <person name="Crusemann M."/>
            <person name="Hentschel U."/>
            <person name="Abe I."/>
            <person name="Matsunaga S."/>
            <person name="Kalinowski J."/>
            <person name="Takeyama H."/>
            <person name="Piel J."/>
        </authorList>
    </citation>
    <scope>NUCLEOTIDE SEQUENCE [LARGE SCALE GENOMIC DNA]</scope>
    <source>
        <strain evidence="4">TSY1</strain>
    </source>
</reference>
<feature type="region of interest" description="Disordered" evidence="1">
    <location>
        <begin position="250"/>
        <end position="273"/>
    </location>
</feature>
<dbReference type="EMBL" id="AZHW01001170">
    <property type="protein sequence ID" value="ETW93804.1"/>
    <property type="molecule type" value="Genomic_DNA"/>
</dbReference>
<evidence type="ECO:0000256" key="1">
    <source>
        <dbReference type="SAM" id="MobiDB-lite"/>
    </source>
</evidence>
<proteinExistence type="predicted"/>
<protein>
    <recommendedName>
        <fullName evidence="5">Type II secretion system protein J</fullName>
    </recommendedName>
</protein>
<dbReference type="AlphaFoldDB" id="W4L7E3"/>
<sequence length="273" mass="30686">MRFSNFYRFYRVHGTQSMATFRRCQQAGFTLIELLLALLMFTIVTTAVFATFSAIANGVEHGRKRLERIHVGLAAKQRLLQEIQSAYRMQNSECDRGRPSDERPAYLCEPLKGEDGTGPDGLPRDRIAFLTIPLQHYPATQAKSELCQVCYFIDQNLADQPALFRYEDCRLGGEGESDERCSGKGEPLELTDAIVGMNVVYYDKDEESKDVWPVPGGDPVDPPLPCRVRLSLMLRDASPDEAVEATVALPMQNVCEDENEDENGDNPRDDEGR</sequence>
<feature type="compositionally biased region" description="Acidic residues" evidence="1">
    <location>
        <begin position="255"/>
        <end position="264"/>
    </location>
</feature>
<dbReference type="NCBIfam" id="TIGR02532">
    <property type="entry name" value="IV_pilin_GFxxxE"/>
    <property type="match status" value="1"/>
</dbReference>
<feature type="region of interest" description="Disordered" evidence="1">
    <location>
        <begin position="91"/>
        <end position="120"/>
    </location>
</feature>
<keyword evidence="4" id="KW-1185">Reference proteome</keyword>
<organism evidence="3 4">
    <name type="scientific">Entotheonella factor</name>
    <dbReference type="NCBI Taxonomy" id="1429438"/>
    <lineage>
        <taxon>Bacteria</taxon>
        <taxon>Pseudomonadati</taxon>
        <taxon>Nitrospinota/Tectimicrobiota group</taxon>
        <taxon>Candidatus Tectimicrobiota</taxon>
        <taxon>Candidatus Entotheonellia</taxon>
        <taxon>Candidatus Entotheonellales</taxon>
        <taxon>Candidatus Entotheonellaceae</taxon>
        <taxon>Candidatus Entotheonella</taxon>
    </lineage>
</organism>
<dbReference type="Proteomes" id="UP000019141">
    <property type="component" value="Unassembled WGS sequence"/>
</dbReference>
<evidence type="ECO:0000313" key="4">
    <source>
        <dbReference type="Proteomes" id="UP000019141"/>
    </source>
</evidence>
<dbReference type="InterPro" id="IPR012902">
    <property type="entry name" value="N_methyl_site"/>
</dbReference>
<evidence type="ECO:0000313" key="3">
    <source>
        <dbReference type="EMBL" id="ETW93804.1"/>
    </source>
</evidence>
<dbReference type="HOGENOM" id="CLU_1018144_0_0_7"/>
<keyword evidence="2" id="KW-1133">Transmembrane helix</keyword>
<feature type="compositionally biased region" description="Basic and acidic residues" evidence="1">
    <location>
        <begin position="93"/>
        <end position="104"/>
    </location>
</feature>
<feature type="transmembrane region" description="Helical" evidence="2">
    <location>
        <begin position="35"/>
        <end position="59"/>
    </location>
</feature>
<gene>
    <name evidence="3" type="ORF">ETSY1_37635</name>
</gene>